<dbReference type="Gene3D" id="3.40.50.300">
    <property type="entry name" value="P-loop containing nucleotide triphosphate hydrolases"/>
    <property type="match status" value="2"/>
</dbReference>
<accession>A0A3G5AIT8</accession>
<reference evidence="12" key="1">
    <citation type="submission" date="2018-10" db="EMBL/GenBank/DDBJ databases">
        <title>Hidden diversity of soil giant viruses.</title>
        <authorList>
            <person name="Schulz F."/>
            <person name="Alteio L."/>
            <person name="Goudeau D."/>
            <person name="Ryan E.M."/>
            <person name="Malmstrom R.R."/>
            <person name="Blanchard J."/>
            <person name="Woyke T."/>
        </authorList>
    </citation>
    <scope>NUCLEOTIDE SEQUENCE</scope>
    <source>
        <strain evidence="12">SYV1</strain>
    </source>
</reference>
<evidence type="ECO:0000256" key="3">
    <source>
        <dbReference type="ARBA" id="ARBA00022806"/>
    </source>
</evidence>
<dbReference type="Pfam" id="PF13361">
    <property type="entry name" value="UvrD_C"/>
    <property type="match status" value="1"/>
</dbReference>
<keyword evidence="2" id="KW-0378">Hydrolase</keyword>
<dbReference type="PANTHER" id="PTHR11070">
    <property type="entry name" value="UVRD / RECB / PCRA DNA HELICASE FAMILY MEMBER"/>
    <property type="match status" value="1"/>
</dbReference>
<evidence type="ECO:0000259" key="10">
    <source>
        <dbReference type="Pfam" id="PF00580"/>
    </source>
</evidence>
<protein>
    <recommendedName>
        <fullName evidence="7">DNA 3'-5' helicase</fullName>
        <ecNumber evidence="7">5.6.2.4</ecNumber>
    </recommendedName>
</protein>
<dbReference type="GO" id="GO:0043138">
    <property type="term" value="F:3'-5' DNA helicase activity"/>
    <property type="evidence" value="ECO:0007669"/>
    <property type="project" value="UniProtKB-EC"/>
</dbReference>
<dbReference type="GO" id="GO:0005524">
    <property type="term" value="F:ATP binding"/>
    <property type="evidence" value="ECO:0007669"/>
    <property type="project" value="UniProtKB-KW"/>
</dbReference>
<evidence type="ECO:0000256" key="8">
    <source>
        <dbReference type="ARBA" id="ARBA00048988"/>
    </source>
</evidence>
<evidence type="ECO:0000256" key="2">
    <source>
        <dbReference type="ARBA" id="ARBA00022801"/>
    </source>
</evidence>
<gene>
    <name evidence="12" type="ORF">Sylvanvirus2_10</name>
</gene>
<dbReference type="EMBL" id="MK072508">
    <property type="protein sequence ID" value="AYV86514.1"/>
    <property type="molecule type" value="Genomic_DNA"/>
</dbReference>
<evidence type="ECO:0000256" key="7">
    <source>
        <dbReference type="ARBA" id="ARBA00034808"/>
    </source>
</evidence>
<name>A0A3G5AIT8_9VIRU</name>
<feature type="region of interest" description="Disordered" evidence="9">
    <location>
        <begin position="58"/>
        <end position="79"/>
    </location>
</feature>
<feature type="compositionally biased region" description="Low complexity" evidence="9">
    <location>
        <begin position="706"/>
        <end position="747"/>
    </location>
</feature>
<dbReference type="GO" id="GO:0003677">
    <property type="term" value="F:DNA binding"/>
    <property type="evidence" value="ECO:0007669"/>
    <property type="project" value="InterPro"/>
</dbReference>
<dbReference type="InterPro" id="IPR000212">
    <property type="entry name" value="DNA_helicase_UvrD/REP"/>
</dbReference>
<dbReference type="GO" id="GO:0000725">
    <property type="term" value="P:recombinational repair"/>
    <property type="evidence" value="ECO:0007669"/>
    <property type="project" value="TreeGrafter"/>
</dbReference>
<evidence type="ECO:0000259" key="11">
    <source>
        <dbReference type="Pfam" id="PF13361"/>
    </source>
</evidence>
<keyword evidence="4" id="KW-0067">ATP-binding</keyword>
<feature type="domain" description="UvrD-like helicase ATP-binding" evidence="10">
    <location>
        <begin position="286"/>
        <end position="343"/>
    </location>
</feature>
<dbReference type="InterPro" id="IPR014017">
    <property type="entry name" value="DNA_helicase_UvrD-like_C"/>
</dbReference>
<evidence type="ECO:0000256" key="5">
    <source>
        <dbReference type="ARBA" id="ARBA00023235"/>
    </source>
</evidence>
<keyword evidence="12" id="KW-0269">Exonuclease</keyword>
<feature type="domain" description="UvrD-like helicase C-terminal" evidence="11">
    <location>
        <begin position="485"/>
        <end position="547"/>
    </location>
</feature>
<evidence type="ECO:0000256" key="9">
    <source>
        <dbReference type="SAM" id="MobiDB-lite"/>
    </source>
</evidence>
<keyword evidence="12" id="KW-0540">Nuclease</keyword>
<proteinExistence type="predicted"/>
<feature type="region of interest" description="Disordered" evidence="9">
    <location>
        <begin position="704"/>
        <end position="749"/>
    </location>
</feature>
<dbReference type="InterPro" id="IPR027417">
    <property type="entry name" value="P-loop_NTPase"/>
</dbReference>
<dbReference type="PANTHER" id="PTHR11070:SF2">
    <property type="entry name" value="ATP-DEPENDENT DNA HELICASE SRS2"/>
    <property type="match status" value="1"/>
</dbReference>
<sequence length="986" mass="113279">MSDLCLKRSRLELENGLDTLEKKVKSDIIETVYQENEEQEQQEEELKEGPLVKRIRSDESFESLKRSRPLDEAVDKEKEETPSFVDIVDHTHINKRLKVESANIESISKIPSSYKPIDHLEGVPVHSYRLPTHLVFTDEQLAVLKDVPCQGEDRVYLATAGAGKTMLVIEALVKILLPPYSACPDSMLVMAFNVEAALEIKQRLERRLIEEGFSEDARTRILQCPTIGVTIHSFARWAVTRYAIVERDVLHQYAVDEFLVVLRDFMRACIMNGLSQSSPRCPLIDHMKWIFVDEFQDVNVVQHDIVQMLRVASSMVTVIGDPNQNLYSWRGTQPHFLCEFSRSTPIPGRVTKTFVIRTNQRSIDSIVELSENIIGHNYEREEHRPHFKGYQSLPTYTGIRDLRKPKLFIHDNSFKGTAAAVYEIIHSIRNVSMLPHTIAILSRNNNLLNFAESLLRKAGIGTYFPRSEEDGSGGGICRGSGEGSIRHGRVYVGTVHQSKGREWNKVVIIGYHNEYFPDRREKELRNERNLNFVACSRAKFELSLYMCTEAPSLLIVEIPPTLFENVGTAWPTEWVTDARTCLLERSVVRASPPLDTMPHSWHTGVTNLLRNLCGETYYAIKQNQLIPTNIWNALESVSPEHDYLTNKPWQGTVDPKVIQSANQCEEMTYRPWIRQEMLEAEFGQFIDCLARRMIFEYNQRRFTGHSSSQSGQSSPSSQSSQPSQLNQSSDSSQSTQSGLSSQSSQSTPCITTSSLWRDKHAEECLFGSKQRNIPDGFRTSIQMAYELSQRKDVTWRSVLIALWRVSWCASFVNGRCAVAYIKVTHEQLHEYMPLFEKMAINLAHFVSKQSLPCQVAQTTRWRMAEPDAKALIHPLLLHRWPAYPSSKLASPNLVGEIDLMGDDCLIDFKNFSVGVDYIPVQYLMQLLLYAHMWQQSMQRPLKYIGIYNILADRWYHVSMQEWTKEISTPFVHFIVEQYYQNWVRYN</sequence>
<keyword evidence="1" id="KW-0547">Nucleotide-binding</keyword>
<dbReference type="SUPFAM" id="SSF52540">
    <property type="entry name" value="P-loop containing nucleoside triphosphate hydrolases"/>
    <property type="match status" value="1"/>
</dbReference>
<organism evidence="12">
    <name type="scientific">Sylvanvirus sp</name>
    <dbReference type="NCBI Taxonomy" id="2487774"/>
    <lineage>
        <taxon>Viruses</taxon>
    </lineage>
</organism>
<keyword evidence="3 12" id="KW-0347">Helicase</keyword>
<dbReference type="InterPro" id="IPR014016">
    <property type="entry name" value="UvrD-like_ATP-bd"/>
</dbReference>
<feature type="domain" description="UvrD-like helicase ATP-binding" evidence="10">
    <location>
        <begin position="151"/>
        <end position="243"/>
    </location>
</feature>
<comment type="catalytic activity">
    <reaction evidence="8">
        <text>ATP + H2O = ADP + phosphate + H(+)</text>
        <dbReference type="Rhea" id="RHEA:13065"/>
        <dbReference type="ChEBI" id="CHEBI:15377"/>
        <dbReference type="ChEBI" id="CHEBI:15378"/>
        <dbReference type="ChEBI" id="CHEBI:30616"/>
        <dbReference type="ChEBI" id="CHEBI:43474"/>
        <dbReference type="ChEBI" id="CHEBI:456216"/>
        <dbReference type="EC" id="5.6.2.4"/>
    </reaction>
</comment>
<dbReference type="EC" id="5.6.2.4" evidence="7"/>
<dbReference type="Pfam" id="PF00580">
    <property type="entry name" value="UvrD-helicase"/>
    <property type="match status" value="2"/>
</dbReference>
<evidence type="ECO:0000256" key="6">
    <source>
        <dbReference type="ARBA" id="ARBA00034617"/>
    </source>
</evidence>
<evidence type="ECO:0000256" key="4">
    <source>
        <dbReference type="ARBA" id="ARBA00022840"/>
    </source>
</evidence>
<evidence type="ECO:0000313" key="12">
    <source>
        <dbReference type="EMBL" id="AYV86514.1"/>
    </source>
</evidence>
<dbReference type="GO" id="GO:0004527">
    <property type="term" value="F:exonuclease activity"/>
    <property type="evidence" value="ECO:0007669"/>
    <property type="project" value="UniProtKB-KW"/>
</dbReference>
<evidence type="ECO:0000256" key="1">
    <source>
        <dbReference type="ARBA" id="ARBA00022741"/>
    </source>
</evidence>
<comment type="catalytic activity">
    <reaction evidence="6">
        <text>Couples ATP hydrolysis with the unwinding of duplex DNA by translocating in the 3'-5' direction.</text>
        <dbReference type="EC" id="5.6.2.4"/>
    </reaction>
</comment>
<keyword evidence="5" id="KW-0413">Isomerase</keyword>